<feature type="transmembrane region" description="Helical" evidence="1">
    <location>
        <begin position="140"/>
        <end position="162"/>
    </location>
</feature>
<evidence type="ECO:0008006" key="4">
    <source>
        <dbReference type="Google" id="ProtNLM"/>
    </source>
</evidence>
<dbReference type="InterPro" id="IPR050715">
    <property type="entry name" value="LRR-SigEffector_domain"/>
</dbReference>
<accession>A0A444GL05</accession>
<dbReference type="SUPFAM" id="SSF52075">
    <property type="entry name" value="Outer arm dynein light chain 1"/>
    <property type="match status" value="1"/>
</dbReference>
<dbReference type="PANTHER" id="PTHR45752:SF196">
    <property type="entry name" value="GH17740P"/>
    <property type="match status" value="1"/>
</dbReference>
<organism evidence="2 3">
    <name type="scientific">Flavobacterium cerinum</name>
    <dbReference type="NCBI Taxonomy" id="2502784"/>
    <lineage>
        <taxon>Bacteria</taxon>
        <taxon>Pseudomonadati</taxon>
        <taxon>Bacteroidota</taxon>
        <taxon>Flavobacteriia</taxon>
        <taxon>Flavobacteriales</taxon>
        <taxon>Flavobacteriaceae</taxon>
        <taxon>Flavobacterium</taxon>
    </lineage>
</organism>
<proteinExistence type="predicted"/>
<feature type="transmembrane region" description="Helical" evidence="1">
    <location>
        <begin position="103"/>
        <end position="128"/>
    </location>
</feature>
<dbReference type="OrthoDB" id="1338229at2"/>
<evidence type="ECO:0000313" key="2">
    <source>
        <dbReference type="EMBL" id="RWW91674.1"/>
    </source>
</evidence>
<dbReference type="Pfam" id="PF13855">
    <property type="entry name" value="LRR_8"/>
    <property type="match status" value="1"/>
</dbReference>
<protein>
    <recommendedName>
        <fullName evidence="4">Leucine-rich repeat domain-containing protein</fullName>
    </recommendedName>
</protein>
<dbReference type="PROSITE" id="PS51450">
    <property type="entry name" value="LRR"/>
    <property type="match status" value="1"/>
</dbReference>
<gene>
    <name evidence="2" type="ORF">EPI11_18480</name>
</gene>
<dbReference type="RefSeq" id="WP_128391476.1">
    <property type="nucleotide sequence ID" value="NZ_SBII01000019.1"/>
</dbReference>
<reference evidence="2 3" key="1">
    <citation type="submission" date="2019-01" db="EMBL/GenBank/DDBJ databases">
        <title>Flavobacterium sp. nov.,isolated from freshwater.</title>
        <authorList>
            <person name="Zhang R."/>
            <person name="Du Z.-J."/>
        </authorList>
    </citation>
    <scope>NUCLEOTIDE SEQUENCE [LARGE SCALE GENOMIC DNA]</scope>
    <source>
        <strain evidence="2 3">1E403</strain>
    </source>
</reference>
<feature type="transmembrane region" description="Helical" evidence="1">
    <location>
        <begin position="72"/>
        <end position="91"/>
    </location>
</feature>
<name>A0A444GL05_9FLAO</name>
<dbReference type="Gene3D" id="3.80.10.10">
    <property type="entry name" value="Ribonuclease Inhibitor"/>
    <property type="match status" value="1"/>
</dbReference>
<dbReference type="InterPro" id="IPR032675">
    <property type="entry name" value="LRR_dom_sf"/>
</dbReference>
<feature type="transmembrane region" description="Helical" evidence="1">
    <location>
        <begin position="6"/>
        <end position="26"/>
    </location>
</feature>
<keyword evidence="3" id="KW-1185">Reference proteome</keyword>
<comment type="caution">
    <text evidence="2">The sequence shown here is derived from an EMBL/GenBank/DDBJ whole genome shotgun (WGS) entry which is preliminary data.</text>
</comment>
<dbReference type="InterPro" id="IPR001611">
    <property type="entry name" value="Leu-rich_rpt"/>
</dbReference>
<keyword evidence="1" id="KW-1133">Transmembrane helix</keyword>
<sequence>MIGLTTITPFGFAIIPIFLLSLFLGYRWLKSGNNNQNAGCFSVGIAGLVIFMIICFPAGITFSLYEEGTKEVRIIIIAFWVIVIALVTYLITSGNYKKIGSFLIKGCLYVVLPLLFIGFASGLGYFLYLRFFTHEKDDAPLWATLITIFFFIVLLLVPFGLYSQSRQNKNTLKTTFFDLESAKLNPDLVKDLNLKGKNLVTFPREILTFKNLEVLDLSGNQISEIPDELRRMKNLVGLNMSGNPIADKERLRIRKLFVDIEVIF</sequence>
<dbReference type="PANTHER" id="PTHR45752">
    <property type="entry name" value="LEUCINE-RICH REPEAT-CONTAINING"/>
    <property type="match status" value="1"/>
</dbReference>
<dbReference type="Proteomes" id="UP000287527">
    <property type="component" value="Unassembled WGS sequence"/>
</dbReference>
<dbReference type="EMBL" id="SBII01000019">
    <property type="protein sequence ID" value="RWW91674.1"/>
    <property type="molecule type" value="Genomic_DNA"/>
</dbReference>
<dbReference type="AlphaFoldDB" id="A0A444GL05"/>
<evidence type="ECO:0000256" key="1">
    <source>
        <dbReference type="SAM" id="Phobius"/>
    </source>
</evidence>
<feature type="transmembrane region" description="Helical" evidence="1">
    <location>
        <begin position="38"/>
        <end position="60"/>
    </location>
</feature>
<keyword evidence="1" id="KW-0812">Transmembrane</keyword>
<evidence type="ECO:0000313" key="3">
    <source>
        <dbReference type="Proteomes" id="UP000287527"/>
    </source>
</evidence>
<keyword evidence="1" id="KW-0472">Membrane</keyword>